<evidence type="ECO:0000313" key="1">
    <source>
        <dbReference type="EMBL" id="ABW25717.1"/>
    </source>
</evidence>
<gene>
    <name evidence="1" type="ordered locus">AM1_0669</name>
</gene>
<dbReference type="EMBL" id="CP000828">
    <property type="protein sequence ID" value="ABW25717.1"/>
    <property type="molecule type" value="Genomic_DNA"/>
</dbReference>
<organism evidence="1 2">
    <name type="scientific">Acaryochloris marina (strain MBIC 11017)</name>
    <dbReference type="NCBI Taxonomy" id="329726"/>
    <lineage>
        <taxon>Bacteria</taxon>
        <taxon>Bacillati</taxon>
        <taxon>Cyanobacteriota</taxon>
        <taxon>Cyanophyceae</taxon>
        <taxon>Acaryochloridales</taxon>
        <taxon>Acaryochloridaceae</taxon>
        <taxon>Acaryochloris</taxon>
    </lineage>
</organism>
<dbReference type="HOGENOM" id="CLU_3264046_0_0_3"/>
<sequence length="41" mass="4656">MRFPVFLRRSLVYISAKNSCVVPSHECHIPLITIFIVTPLG</sequence>
<dbReference type="AlphaFoldDB" id="B0CE83"/>
<proteinExistence type="predicted"/>
<reference evidence="1 2" key="1">
    <citation type="journal article" date="2008" name="Proc. Natl. Acad. Sci. U.S.A.">
        <title>Niche adaptation and genome expansion in the chlorophyll d-producing cyanobacterium Acaryochloris marina.</title>
        <authorList>
            <person name="Swingley W.D."/>
            <person name="Chen M."/>
            <person name="Cheung P.C."/>
            <person name="Conrad A.L."/>
            <person name="Dejesa L.C."/>
            <person name="Hao J."/>
            <person name="Honchak B.M."/>
            <person name="Karbach L.E."/>
            <person name="Kurdoglu A."/>
            <person name="Lahiri S."/>
            <person name="Mastrian S.D."/>
            <person name="Miyashita H."/>
            <person name="Page L."/>
            <person name="Ramakrishna P."/>
            <person name="Satoh S."/>
            <person name="Sattley W.M."/>
            <person name="Shimada Y."/>
            <person name="Taylor H.L."/>
            <person name="Tomo T."/>
            <person name="Tsuchiya T."/>
            <person name="Wang Z.T."/>
            <person name="Raymond J."/>
            <person name="Mimuro M."/>
            <person name="Blankenship R.E."/>
            <person name="Touchman J.W."/>
        </authorList>
    </citation>
    <scope>NUCLEOTIDE SEQUENCE [LARGE SCALE GENOMIC DNA]</scope>
    <source>
        <strain evidence="2">MBIC 11017</strain>
    </source>
</reference>
<keyword evidence="2" id="KW-1185">Reference proteome</keyword>
<dbReference type="KEGG" id="amr:AM1_0669"/>
<evidence type="ECO:0000313" key="2">
    <source>
        <dbReference type="Proteomes" id="UP000000268"/>
    </source>
</evidence>
<protein>
    <submittedName>
        <fullName evidence="1">Uncharacterized protein</fullName>
    </submittedName>
</protein>
<dbReference type="Proteomes" id="UP000000268">
    <property type="component" value="Chromosome"/>
</dbReference>
<accession>B0CE83</accession>
<name>B0CE83_ACAM1</name>